<accession>A0ABN9BX60</accession>
<proteinExistence type="predicted"/>
<name>A0ABN9BX60_9NEOB</name>
<dbReference type="Proteomes" id="UP001162483">
    <property type="component" value="Unassembled WGS sequence"/>
</dbReference>
<evidence type="ECO:0000313" key="3">
    <source>
        <dbReference type="Proteomes" id="UP001162483"/>
    </source>
</evidence>
<evidence type="ECO:0000256" key="1">
    <source>
        <dbReference type="SAM" id="MobiDB-lite"/>
    </source>
</evidence>
<evidence type="ECO:0000313" key="2">
    <source>
        <dbReference type="EMBL" id="CAI9552066.1"/>
    </source>
</evidence>
<comment type="caution">
    <text evidence="2">The sequence shown here is derived from an EMBL/GenBank/DDBJ whole genome shotgun (WGS) entry which is preliminary data.</text>
</comment>
<organism evidence="2 3">
    <name type="scientific">Staurois parvus</name>
    <dbReference type="NCBI Taxonomy" id="386267"/>
    <lineage>
        <taxon>Eukaryota</taxon>
        <taxon>Metazoa</taxon>
        <taxon>Chordata</taxon>
        <taxon>Craniata</taxon>
        <taxon>Vertebrata</taxon>
        <taxon>Euteleostomi</taxon>
        <taxon>Amphibia</taxon>
        <taxon>Batrachia</taxon>
        <taxon>Anura</taxon>
        <taxon>Neobatrachia</taxon>
        <taxon>Ranoidea</taxon>
        <taxon>Ranidae</taxon>
        <taxon>Staurois</taxon>
    </lineage>
</organism>
<feature type="region of interest" description="Disordered" evidence="1">
    <location>
        <begin position="26"/>
        <end position="60"/>
    </location>
</feature>
<keyword evidence="3" id="KW-1185">Reference proteome</keyword>
<dbReference type="EMBL" id="CATNWA010006429">
    <property type="protein sequence ID" value="CAI9552066.1"/>
    <property type="molecule type" value="Genomic_DNA"/>
</dbReference>
<reference evidence="2" key="1">
    <citation type="submission" date="2023-05" db="EMBL/GenBank/DDBJ databases">
        <authorList>
            <person name="Stuckert A."/>
        </authorList>
    </citation>
    <scope>NUCLEOTIDE SEQUENCE</scope>
</reference>
<protein>
    <submittedName>
        <fullName evidence="2">Uncharacterized protein</fullName>
    </submittedName>
</protein>
<gene>
    <name evidence="2" type="ORF">SPARVUS_LOCUS3828809</name>
</gene>
<sequence>MAYQGVTPSASAATALEVWPTCKLPTYEEVTQDPPTPPPPYSEILEETGGESQHFPAASSVSLDLTLSQQEAASPDEVSTTDHLVYRHDCMEQESASALERRRHITGDSGIVLCDEKVICLSGREEEADLCGGRYVHIETGEIHRQGDN</sequence>